<evidence type="ECO:0000259" key="7">
    <source>
        <dbReference type="PROSITE" id="PS51918"/>
    </source>
</evidence>
<comment type="cofactor">
    <cofactor evidence="1">
        <name>[4Fe-4S] cluster</name>
        <dbReference type="ChEBI" id="CHEBI:49883"/>
    </cofactor>
</comment>
<evidence type="ECO:0000313" key="9">
    <source>
        <dbReference type="Proteomes" id="UP000779507"/>
    </source>
</evidence>
<evidence type="ECO:0000256" key="4">
    <source>
        <dbReference type="ARBA" id="ARBA00022723"/>
    </source>
</evidence>
<dbReference type="SUPFAM" id="SSF102114">
    <property type="entry name" value="Radical SAM enzymes"/>
    <property type="match status" value="1"/>
</dbReference>
<evidence type="ECO:0000256" key="2">
    <source>
        <dbReference type="ARBA" id="ARBA00022485"/>
    </source>
</evidence>
<name>A0ABX2FMM3_9BACT</name>
<keyword evidence="2" id="KW-0004">4Fe-4S</keyword>
<dbReference type="CDD" id="cd01335">
    <property type="entry name" value="Radical_SAM"/>
    <property type="match status" value="1"/>
</dbReference>
<gene>
    <name evidence="8" type="ORF">HNP98_000998</name>
</gene>
<dbReference type="InterPro" id="IPR058240">
    <property type="entry name" value="rSAM_sf"/>
</dbReference>
<keyword evidence="3" id="KW-0949">S-adenosyl-L-methionine</keyword>
<dbReference type="PANTHER" id="PTHR43076:SF1">
    <property type="entry name" value="LIPOYL SYNTHASE 2"/>
    <property type="match status" value="1"/>
</dbReference>
<dbReference type="Gene3D" id="3.20.20.70">
    <property type="entry name" value="Aldolase class I"/>
    <property type="match status" value="1"/>
</dbReference>
<dbReference type="InterPro" id="IPR013785">
    <property type="entry name" value="Aldolase_TIM"/>
</dbReference>
<keyword evidence="5" id="KW-0408">Iron</keyword>
<feature type="domain" description="Radical SAM core" evidence="7">
    <location>
        <begin position="115"/>
        <end position="351"/>
    </location>
</feature>
<dbReference type="NCBIfam" id="NF045502">
    <property type="entry name" value="variant_rSAM"/>
    <property type="match status" value="1"/>
</dbReference>
<proteinExistence type="predicted"/>
<dbReference type="InterPro" id="IPR016779">
    <property type="entry name" value="rSAM_MSMEG0568"/>
</dbReference>
<dbReference type="SFLD" id="SFLDS00029">
    <property type="entry name" value="Radical_SAM"/>
    <property type="match status" value="1"/>
</dbReference>
<protein>
    <submittedName>
        <fullName evidence="8">Radical SAM protein (TIGR04043 family)</fullName>
    </submittedName>
</protein>
<keyword evidence="9" id="KW-1185">Reference proteome</keyword>
<dbReference type="InterPro" id="IPR006638">
    <property type="entry name" value="Elp3/MiaA/NifB-like_rSAM"/>
</dbReference>
<dbReference type="PIRSF" id="PIRSF020870">
    <property type="entry name" value="Radical_SAM_bac_prd"/>
    <property type="match status" value="1"/>
</dbReference>
<evidence type="ECO:0000256" key="6">
    <source>
        <dbReference type="ARBA" id="ARBA00023014"/>
    </source>
</evidence>
<evidence type="ECO:0000313" key="8">
    <source>
        <dbReference type="EMBL" id="NRT18187.1"/>
    </source>
</evidence>
<dbReference type="SFLD" id="SFLDG01107">
    <property type="entry name" value="Uncharacterised_Radical_SAM_Su"/>
    <property type="match status" value="1"/>
</dbReference>
<comment type="caution">
    <text evidence="8">The sequence shown here is derived from an EMBL/GenBank/DDBJ whole genome shotgun (WGS) entry which is preliminary data.</text>
</comment>
<evidence type="ECO:0000256" key="3">
    <source>
        <dbReference type="ARBA" id="ARBA00022691"/>
    </source>
</evidence>
<dbReference type="InterPro" id="IPR007197">
    <property type="entry name" value="rSAM"/>
</dbReference>
<dbReference type="InterPro" id="IPR034405">
    <property type="entry name" value="F420"/>
</dbReference>
<keyword evidence="6" id="KW-0411">Iron-sulfur</keyword>
<dbReference type="EMBL" id="JABSNP010000003">
    <property type="protein sequence ID" value="NRT18187.1"/>
    <property type="molecule type" value="Genomic_DNA"/>
</dbReference>
<keyword evidence="4" id="KW-0479">Metal-binding</keyword>
<reference evidence="8 9" key="1">
    <citation type="submission" date="2020-05" db="EMBL/GenBank/DDBJ databases">
        <title>Genomic Encyclopedia of Type Strains, Phase IV (KMG-V): Genome sequencing to study the core and pangenomes of soil and plant-associated prokaryotes.</title>
        <authorList>
            <person name="Whitman W."/>
        </authorList>
    </citation>
    <scope>NUCLEOTIDE SEQUENCE [LARGE SCALE GENOMIC DNA]</scope>
    <source>
        <strain evidence="8 9">9A</strain>
    </source>
</reference>
<evidence type="ECO:0000256" key="1">
    <source>
        <dbReference type="ARBA" id="ARBA00001966"/>
    </source>
</evidence>
<dbReference type="RefSeq" id="WP_173808929.1">
    <property type="nucleotide sequence ID" value="NZ_JABSNP010000003.1"/>
</dbReference>
<organism evidence="8 9">
    <name type="scientific">Hymenobacter caeli</name>
    <dbReference type="NCBI Taxonomy" id="2735894"/>
    <lineage>
        <taxon>Bacteria</taxon>
        <taxon>Pseudomonadati</taxon>
        <taxon>Bacteroidota</taxon>
        <taxon>Cytophagia</taxon>
        <taxon>Cytophagales</taxon>
        <taxon>Hymenobacteraceae</taxon>
        <taxon>Hymenobacter</taxon>
    </lineage>
</organism>
<evidence type="ECO:0000256" key="5">
    <source>
        <dbReference type="ARBA" id="ARBA00023004"/>
    </source>
</evidence>
<dbReference type="Proteomes" id="UP000779507">
    <property type="component" value="Unassembled WGS sequence"/>
</dbReference>
<dbReference type="SMART" id="SM00729">
    <property type="entry name" value="Elp3"/>
    <property type="match status" value="1"/>
</dbReference>
<dbReference type="NCBIfam" id="TIGR04043">
    <property type="entry name" value="rSAM_MSMEG_0568"/>
    <property type="match status" value="1"/>
</dbReference>
<accession>A0ABX2FMM3</accession>
<dbReference type="Pfam" id="PF04055">
    <property type="entry name" value="Radical_SAM"/>
    <property type="match status" value="1"/>
</dbReference>
<dbReference type="PANTHER" id="PTHR43076">
    <property type="entry name" value="FO SYNTHASE (COFH)"/>
    <property type="match status" value="1"/>
</dbReference>
<sequence>MLTSTIQLSDAVLTELQSVGLRLDGAAAGPAARQGGAGPTDHKAVRVGDTTIMVPVFSAEASRSPYRAGAPDVLGVAELFRHDEPVGLISFPKQPRFYAGVSSDGVPFWKIAQLHSHNVLATTLLQNCIRYNDKTTSCQFCAIGESLKNDRTIAYKRPHHLIEVARMAMELDGVEQLVITTGTPATKDRGAKILYDTVLALKREVNIPVQVQCEPPDDFGWFQKLYDAGADSLGMHLEAVEEAVRRRIMPGKAEVTVPYYMEAFKAAVAVFGRGQVSTYLLAGLGDSAESLINISRELVAIGVYPFVVPFVPVRHTPLAAHPGPSQAFMAQVLAPVGQLLADAGMTSDTLKAGCGKCGACSTLKSFEKKSAPGALAA</sequence>
<dbReference type="PROSITE" id="PS51918">
    <property type="entry name" value="RADICAL_SAM"/>
    <property type="match status" value="1"/>
</dbReference>